<accession>A0ABU7VUM3</accession>
<keyword evidence="2" id="KW-1185">Reference proteome</keyword>
<reference evidence="1 2" key="1">
    <citation type="submission" date="2024-02" db="EMBL/GenBank/DDBJ databases">
        <title>A nitrogen-fixing paenibacillus bacterium.</title>
        <authorList>
            <person name="Zhang W.L."/>
            <person name="Chen S.F."/>
        </authorList>
    </citation>
    <scope>NUCLEOTIDE SEQUENCE [LARGE SCALE GENOMIC DNA]</scope>
    <source>
        <strain evidence="1 2">M1</strain>
    </source>
</reference>
<dbReference type="Proteomes" id="UP001306950">
    <property type="component" value="Unassembled WGS sequence"/>
</dbReference>
<protein>
    <submittedName>
        <fullName evidence="1">Uncharacterized protein</fullName>
    </submittedName>
</protein>
<dbReference type="EMBL" id="JAZHPZ010000005">
    <property type="protein sequence ID" value="MEF2966617.1"/>
    <property type="molecule type" value="Genomic_DNA"/>
</dbReference>
<dbReference type="RefSeq" id="WP_331846835.1">
    <property type="nucleotide sequence ID" value="NZ_JAZHPZ010000005.1"/>
</dbReference>
<evidence type="ECO:0000313" key="2">
    <source>
        <dbReference type="Proteomes" id="UP001306950"/>
    </source>
</evidence>
<organism evidence="1 2">
    <name type="scientific">Paenibacillus haidiansis</name>
    <dbReference type="NCBI Taxonomy" id="1574488"/>
    <lineage>
        <taxon>Bacteria</taxon>
        <taxon>Bacillati</taxon>
        <taxon>Bacillota</taxon>
        <taxon>Bacilli</taxon>
        <taxon>Bacillales</taxon>
        <taxon>Paenibacillaceae</taxon>
        <taxon>Paenibacillus</taxon>
    </lineage>
</organism>
<proteinExistence type="predicted"/>
<gene>
    <name evidence="1" type="ORF">V3851_12325</name>
</gene>
<name>A0ABU7VUM3_9BACL</name>
<comment type="caution">
    <text evidence="1">The sequence shown here is derived from an EMBL/GenBank/DDBJ whole genome shotgun (WGS) entry which is preliminary data.</text>
</comment>
<sequence>MEYLNVSLESFDDAIEVYFYGEIIPIHDTLINFPLSNDYNILYFSTFQAMKKFLLKQAEDQIHINLFVNHIDLMTFGAIHGFLKTASGIKENHHSSKRRLMVWVINQEKKDCRAFGYYEG</sequence>
<evidence type="ECO:0000313" key="1">
    <source>
        <dbReference type="EMBL" id="MEF2966617.1"/>
    </source>
</evidence>